<organism evidence="1 2">
    <name type="scientific">Janibacter terrae</name>
    <dbReference type="NCBI Taxonomy" id="103817"/>
    <lineage>
        <taxon>Bacteria</taxon>
        <taxon>Bacillati</taxon>
        <taxon>Actinomycetota</taxon>
        <taxon>Actinomycetes</taxon>
        <taxon>Micrococcales</taxon>
        <taxon>Intrasporangiaceae</taxon>
        <taxon>Janibacter</taxon>
    </lineage>
</organism>
<name>A0ABZ2FAR1_9MICO</name>
<reference evidence="1 2" key="1">
    <citation type="submission" date="2022-09" db="EMBL/GenBank/DDBJ databases">
        <title>Complete genome sequence of Janibacter terrae strain COS04-44, PCL-degrading bacteria isolated from oil spilled coast.</title>
        <authorList>
            <person name="Park H."/>
            <person name="Kim J.Y."/>
            <person name="An S.H."/>
            <person name="Lee C.M."/>
            <person name="Weon H.-Y."/>
        </authorList>
    </citation>
    <scope>NUCLEOTIDE SEQUENCE [LARGE SCALE GENOMIC DNA]</scope>
    <source>
        <strain evidence="1 2">COS04-44</strain>
    </source>
</reference>
<proteinExistence type="predicted"/>
<evidence type="ECO:0000313" key="1">
    <source>
        <dbReference type="EMBL" id="WWF04392.1"/>
    </source>
</evidence>
<sequence length="91" mass="9359">MPPSHPRPEDLTALGAALSSLAGHAVSADEELLDHMVTVGDRTAQAAVDGLVDDAVDVLRELSSGCREVALSLGSHARAAAPLAEGAREHR</sequence>
<dbReference type="RefSeq" id="WP_068322205.1">
    <property type="nucleotide sequence ID" value="NZ_CP104874.1"/>
</dbReference>
<evidence type="ECO:0000313" key="2">
    <source>
        <dbReference type="Proteomes" id="UP001381003"/>
    </source>
</evidence>
<dbReference type="EMBL" id="CP104874">
    <property type="protein sequence ID" value="WWF04392.1"/>
    <property type="molecule type" value="Genomic_DNA"/>
</dbReference>
<keyword evidence="2" id="KW-1185">Reference proteome</keyword>
<dbReference type="Proteomes" id="UP001381003">
    <property type="component" value="Chromosome"/>
</dbReference>
<gene>
    <name evidence="1" type="ORF">N5P18_11905</name>
</gene>
<accession>A0ABZ2FAR1</accession>
<protein>
    <submittedName>
        <fullName evidence="1">Uncharacterized protein</fullName>
    </submittedName>
</protein>